<evidence type="ECO:0000313" key="3">
    <source>
        <dbReference type="Proteomes" id="UP000257109"/>
    </source>
</evidence>
<sequence>MCIDYSDMNKACPKDSYPVPSIDRLIDEPSGFQVFSLLDTYFVYNQIQMCLPKIASSPKFGLGKWSSPLWLPQGLPLATTHNHASTRSRSSPKNECLPLATLSRARLGKRASRP</sequence>
<feature type="compositionally biased region" description="Polar residues" evidence="1">
    <location>
        <begin position="80"/>
        <end position="93"/>
    </location>
</feature>
<dbReference type="PANTHER" id="PTHR24559">
    <property type="entry name" value="TRANSPOSON TY3-I GAG-POL POLYPROTEIN"/>
    <property type="match status" value="1"/>
</dbReference>
<dbReference type="AlphaFoldDB" id="A0A371HKI3"/>
<organism evidence="2 3">
    <name type="scientific">Mucuna pruriens</name>
    <name type="common">Velvet bean</name>
    <name type="synonym">Dolichos pruriens</name>
    <dbReference type="NCBI Taxonomy" id="157652"/>
    <lineage>
        <taxon>Eukaryota</taxon>
        <taxon>Viridiplantae</taxon>
        <taxon>Streptophyta</taxon>
        <taxon>Embryophyta</taxon>
        <taxon>Tracheophyta</taxon>
        <taxon>Spermatophyta</taxon>
        <taxon>Magnoliopsida</taxon>
        <taxon>eudicotyledons</taxon>
        <taxon>Gunneridae</taxon>
        <taxon>Pentapetalae</taxon>
        <taxon>rosids</taxon>
        <taxon>fabids</taxon>
        <taxon>Fabales</taxon>
        <taxon>Fabaceae</taxon>
        <taxon>Papilionoideae</taxon>
        <taxon>50 kb inversion clade</taxon>
        <taxon>NPAAA clade</taxon>
        <taxon>indigoferoid/millettioid clade</taxon>
        <taxon>Phaseoleae</taxon>
        <taxon>Mucuna</taxon>
    </lineage>
</organism>
<name>A0A371HKI3_MUCPR</name>
<evidence type="ECO:0000256" key="1">
    <source>
        <dbReference type="SAM" id="MobiDB-lite"/>
    </source>
</evidence>
<dbReference type="InterPro" id="IPR053134">
    <property type="entry name" value="RNA-dir_DNA_polymerase"/>
</dbReference>
<dbReference type="EMBL" id="QJKJ01002336">
    <property type="protein sequence ID" value="RDY03289.1"/>
    <property type="molecule type" value="Genomic_DNA"/>
</dbReference>
<accession>A0A371HKI3</accession>
<dbReference type="SUPFAM" id="SSF56672">
    <property type="entry name" value="DNA/RNA polymerases"/>
    <property type="match status" value="1"/>
</dbReference>
<proteinExistence type="predicted"/>
<dbReference type="PANTHER" id="PTHR24559:SF444">
    <property type="entry name" value="REVERSE TRANSCRIPTASE DOMAIN-CONTAINING PROTEIN"/>
    <property type="match status" value="1"/>
</dbReference>
<comment type="caution">
    <text evidence="2">The sequence shown here is derived from an EMBL/GenBank/DDBJ whole genome shotgun (WGS) entry which is preliminary data.</text>
</comment>
<gene>
    <name evidence="2" type="ORF">CR513_13147</name>
</gene>
<dbReference type="Proteomes" id="UP000257109">
    <property type="component" value="Unassembled WGS sequence"/>
</dbReference>
<dbReference type="OrthoDB" id="542221at2759"/>
<reference evidence="2" key="1">
    <citation type="submission" date="2018-05" db="EMBL/GenBank/DDBJ databases">
        <title>Draft genome of Mucuna pruriens seed.</title>
        <authorList>
            <person name="Nnadi N.E."/>
            <person name="Vos R."/>
            <person name="Hasami M.H."/>
            <person name="Devisetty U.K."/>
            <person name="Aguiy J.C."/>
        </authorList>
    </citation>
    <scope>NUCLEOTIDE SEQUENCE [LARGE SCALE GENOMIC DNA]</scope>
    <source>
        <strain evidence="2">JCA_2017</strain>
    </source>
</reference>
<feature type="region of interest" description="Disordered" evidence="1">
    <location>
        <begin position="80"/>
        <end position="114"/>
    </location>
</feature>
<dbReference type="InterPro" id="IPR043502">
    <property type="entry name" value="DNA/RNA_pol_sf"/>
</dbReference>
<keyword evidence="3" id="KW-1185">Reference proteome</keyword>
<dbReference type="InterPro" id="IPR043128">
    <property type="entry name" value="Rev_trsase/Diguanyl_cyclase"/>
</dbReference>
<evidence type="ECO:0000313" key="2">
    <source>
        <dbReference type="EMBL" id="RDY03289.1"/>
    </source>
</evidence>
<feature type="non-terminal residue" evidence="2">
    <location>
        <position position="1"/>
    </location>
</feature>
<dbReference type="Gene3D" id="3.30.70.270">
    <property type="match status" value="1"/>
</dbReference>
<evidence type="ECO:0008006" key="4">
    <source>
        <dbReference type="Google" id="ProtNLM"/>
    </source>
</evidence>
<protein>
    <recommendedName>
        <fullName evidence="4">Reverse transcriptase domain-containing protein</fullName>
    </recommendedName>
</protein>